<dbReference type="STRING" id="927083.DB32_000031"/>
<reference evidence="1 2" key="1">
    <citation type="submission" date="2015-03" db="EMBL/GenBank/DDBJ databases">
        <title>Genome assembly of Sandaracinus amylolyticus DSM 53668.</title>
        <authorList>
            <person name="Sharma G."/>
            <person name="Subramanian S."/>
        </authorList>
    </citation>
    <scope>NUCLEOTIDE SEQUENCE [LARGE SCALE GENOMIC DNA]</scope>
    <source>
        <strain evidence="1 2">DSM 53668</strain>
    </source>
</reference>
<gene>
    <name evidence="1" type="ORF">DB32_000031</name>
</gene>
<name>A0A0F6VYQ0_9BACT</name>
<dbReference type="PANTHER" id="PTHR31687:SF3">
    <property type="entry name" value="PROTEIN URG3"/>
    <property type="match status" value="1"/>
</dbReference>
<dbReference type="OrthoDB" id="9779699at2"/>
<organism evidence="1 2">
    <name type="scientific">Sandaracinus amylolyticus</name>
    <dbReference type="NCBI Taxonomy" id="927083"/>
    <lineage>
        <taxon>Bacteria</taxon>
        <taxon>Pseudomonadati</taxon>
        <taxon>Myxococcota</taxon>
        <taxon>Polyangia</taxon>
        <taxon>Polyangiales</taxon>
        <taxon>Sandaracinaceae</taxon>
        <taxon>Sandaracinus</taxon>
    </lineage>
</organism>
<evidence type="ECO:0000313" key="1">
    <source>
        <dbReference type="EMBL" id="AKF02883.1"/>
    </source>
</evidence>
<evidence type="ECO:0000313" key="2">
    <source>
        <dbReference type="Proteomes" id="UP000034883"/>
    </source>
</evidence>
<proteinExistence type="predicted"/>
<dbReference type="EMBL" id="CP011125">
    <property type="protein sequence ID" value="AKF02883.1"/>
    <property type="molecule type" value="Genomic_DNA"/>
</dbReference>
<sequence>MDRDSSLGAEARGPIDWLRSPVAIRTRCRDVLAAGLDGRLEHFAVRLERMPAVVRRVVRITRATHPDLRVPYHSRWNQFRSGGVDRVAALDARMASLPDDEQARVRFDLAITSVLLDTAAGPRWSYLERETGLRFERSEGLAVASLRMFEDGLFSAESGALRADADGLDALEARDVAGGFQASLRNPLLGFDGRLELLTRLGSALRAAPHLFGAERPRLGALFDHLSARTHGRVIPARRVLAAVLEGLGPIWPGRIELFGVNLGDVWRHPAAGGGSPTQGLVPFHALSQQVVYSLIEPLERAGLRVEGLDELTGLGESRNGGLFVDEGVLVPRHDDVLQRTHAPSSEVVVEWRALTVALLDHVAEDVRSALQLGPEQLPMCKVLEGGTWYAGREVARELRPDGAPPIRVETDGTVL</sequence>
<keyword evidence="2" id="KW-1185">Reference proteome</keyword>
<dbReference type="PANTHER" id="PTHR31687">
    <property type="match status" value="1"/>
</dbReference>
<dbReference type="AlphaFoldDB" id="A0A0F6VYQ0"/>
<dbReference type="InterPro" id="IPR012469">
    <property type="entry name" value="DUF1688"/>
</dbReference>
<dbReference type="Proteomes" id="UP000034883">
    <property type="component" value="Chromosome"/>
</dbReference>
<accession>A0A0F6VYQ0</accession>
<dbReference type="KEGG" id="samy:DB32_000031"/>
<protein>
    <submittedName>
        <fullName evidence="1">Putative pyrimidine-degrading protein DUF1688</fullName>
    </submittedName>
</protein>
<dbReference type="Pfam" id="PF07958">
    <property type="entry name" value="DUF1688"/>
    <property type="match status" value="1"/>
</dbReference>